<dbReference type="AlphaFoldDB" id="A0A420VE31"/>
<organism evidence="1 2">
    <name type="scientific">Caldibacillus debilis GB1</name>
    <dbReference type="NCBI Taxonomy" id="1339248"/>
    <lineage>
        <taxon>Bacteria</taxon>
        <taxon>Bacillati</taxon>
        <taxon>Bacillota</taxon>
        <taxon>Bacilli</taxon>
        <taxon>Bacillales</taxon>
        <taxon>Bacillaceae</taxon>
        <taxon>Caldibacillus</taxon>
    </lineage>
</organism>
<gene>
    <name evidence="1" type="ORF">Cdeb_01253</name>
</gene>
<evidence type="ECO:0000313" key="1">
    <source>
        <dbReference type="EMBL" id="RKO61770.1"/>
    </source>
</evidence>
<dbReference type="EMBL" id="AZRV01000035">
    <property type="protein sequence ID" value="RKO61770.1"/>
    <property type="molecule type" value="Genomic_DNA"/>
</dbReference>
<name>A0A420VE31_9BACI</name>
<sequence length="37" mass="4493">MKNCPQMNFSKSYFHLKKLIEDGDKLLKRHQIQFGRI</sequence>
<proteinExistence type="predicted"/>
<keyword evidence="2" id="KW-1185">Reference proteome</keyword>
<evidence type="ECO:0000313" key="2">
    <source>
        <dbReference type="Proteomes" id="UP000286235"/>
    </source>
</evidence>
<comment type="caution">
    <text evidence="1">The sequence shown here is derived from an EMBL/GenBank/DDBJ whole genome shotgun (WGS) entry which is preliminary data.</text>
</comment>
<protein>
    <submittedName>
        <fullName evidence="1">Uncharacterized protein</fullName>
    </submittedName>
</protein>
<dbReference type="Proteomes" id="UP000286235">
    <property type="component" value="Unassembled WGS sequence"/>
</dbReference>
<reference evidence="1 2" key="1">
    <citation type="submission" date="2013-12" db="EMBL/GenBank/DDBJ databases">
        <title>Genome and proteome characterization of Caldibacillus debilis GB1 derived from a cellulolytic aero-tolerant co-culture.</title>
        <authorList>
            <person name="Wushke S.T."/>
            <person name="Zhang X."/>
            <person name="Fristensky B."/>
            <person name="Wilkins J.A."/>
            <person name="Levin D.B."/>
            <person name="Sparling R."/>
        </authorList>
    </citation>
    <scope>NUCLEOTIDE SEQUENCE [LARGE SCALE GENOMIC DNA]</scope>
    <source>
        <strain evidence="1 2">GB1</strain>
    </source>
</reference>
<accession>A0A420VE31</accession>